<evidence type="ECO:0000256" key="7">
    <source>
        <dbReference type="ARBA" id="ARBA00023033"/>
    </source>
</evidence>
<evidence type="ECO:0000313" key="11">
    <source>
        <dbReference type="EMBL" id="QOZ72028.1"/>
    </source>
</evidence>
<evidence type="ECO:0000256" key="10">
    <source>
        <dbReference type="SAM" id="MobiDB-lite"/>
    </source>
</evidence>
<keyword evidence="4 9" id="KW-0479">Metal-binding</keyword>
<organism evidence="11 12">
    <name type="scientific">Bradyrhizobium arachidis</name>
    <dbReference type="NCBI Taxonomy" id="858423"/>
    <lineage>
        <taxon>Bacteria</taxon>
        <taxon>Pseudomonadati</taxon>
        <taxon>Pseudomonadota</taxon>
        <taxon>Alphaproteobacteria</taxon>
        <taxon>Hyphomicrobiales</taxon>
        <taxon>Nitrobacteraceae</taxon>
        <taxon>Bradyrhizobium</taxon>
    </lineage>
</organism>
<dbReference type="PANTHER" id="PTHR46696:SF1">
    <property type="entry name" value="CYTOCHROME P450 YJIB-RELATED"/>
    <property type="match status" value="1"/>
</dbReference>
<dbReference type="PANTHER" id="PTHR46696">
    <property type="entry name" value="P450, PUTATIVE (EUROFUNG)-RELATED"/>
    <property type="match status" value="1"/>
</dbReference>
<dbReference type="GO" id="GO:0016705">
    <property type="term" value="F:oxidoreductase activity, acting on paired donors, with incorporation or reduction of molecular oxygen"/>
    <property type="evidence" value="ECO:0007669"/>
    <property type="project" value="InterPro"/>
</dbReference>
<evidence type="ECO:0000256" key="4">
    <source>
        <dbReference type="ARBA" id="ARBA00022723"/>
    </source>
</evidence>
<dbReference type="GO" id="GO:0004497">
    <property type="term" value="F:monooxygenase activity"/>
    <property type="evidence" value="ECO:0007669"/>
    <property type="project" value="UniProtKB-KW"/>
</dbReference>
<comment type="cofactor">
    <cofactor evidence="1">
        <name>heme</name>
        <dbReference type="ChEBI" id="CHEBI:30413"/>
    </cofactor>
</comment>
<dbReference type="InterPro" id="IPR017972">
    <property type="entry name" value="Cyt_P450_CS"/>
</dbReference>
<evidence type="ECO:0000256" key="2">
    <source>
        <dbReference type="ARBA" id="ARBA00010617"/>
    </source>
</evidence>
<dbReference type="KEGG" id="barh:WN72_41385"/>
<dbReference type="InterPro" id="IPR036396">
    <property type="entry name" value="Cyt_P450_sf"/>
</dbReference>
<evidence type="ECO:0000256" key="9">
    <source>
        <dbReference type="RuleBase" id="RU000461"/>
    </source>
</evidence>
<evidence type="ECO:0000256" key="6">
    <source>
        <dbReference type="ARBA" id="ARBA00023004"/>
    </source>
</evidence>
<keyword evidence="6 9" id="KW-0408">Iron</keyword>
<dbReference type="PROSITE" id="PS00086">
    <property type="entry name" value="CYTOCHROME_P450"/>
    <property type="match status" value="1"/>
</dbReference>
<dbReference type="AlphaFoldDB" id="A0AAE7NU59"/>
<evidence type="ECO:0000256" key="1">
    <source>
        <dbReference type="ARBA" id="ARBA00001971"/>
    </source>
</evidence>
<dbReference type="FunFam" id="1.10.630.10:FF:000018">
    <property type="entry name" value="Cytochrome P450 monooxygenase"/>
    <property type="match status" value="1"/>
</dbReference>
<accession>A0AAE7NU59</accession>
<sequence length="448" mass="52046">MFDAIRPLPAGGERRRKRSTGVTTMNIQAPVKVDRAERMRRAREEAYATPLAQFHPGAPRLFQDDTLWPWFERLRKEEPVHYCTNAPIDPYWSVVKYNDIMHVDTNHGIFSSDSTLGGISIRDVPEGYDWPSFIAMDQPRHSAQRKTVSPMFTPTHLDELAKLIRQRSQTVLDNLPRNETFNFVERVSIELTTQMLATLFDFPWEERRKLTRWSDVSTALPKSGIVASAEERRREMDECYAYMSKLWNERVNSAPRNDLLSLMAHNDATRFMDPDNLMGNIILLIVGGNDTTRNTMTGSVLALNENPDQYDKLRENPALIDSMVPEVIRWQTPLAHMRRTALQDTEIGGKHIRKGDRVVMWYVSGNRDEEMFERPNDFIIDRPRPRTHLSFGFGIHRCVGMRLAELQLRIVWEEMLKRFDRIEVVGEPKRIYSSFIKGYETLPVRIPA</sequence>
<dbReference type="InterPro" id="IPR002397">
    <property type="entry name" value="Cyt_P450_B"/>
</dbReference>
<keyword evidence="7 9" id="KW-0503">Monooxygenase</keyword>
<keyword evidence="3 9" id="KW-0349">Heme</keyword>
<comment type="similarity">
    <text evidence="2 9">Belongs to the cytochrome P450 family.</text>
</comment>
<dbReference type="GO" id="GO:0020037">
    <property type="term" value="F:heme binding"/>
    <property type="evidence" value="ECO:0007669"/>
    <property type="project" value="InterPro"/>
</dbReference>
<dbReference type="Pfam" id="PF00067">
    <property type="entry name" value="p450"/>
    <property type="match status" value="1"/>
</dbReference>
<evidence type="ECO:0000313" key="12">
    <source>
        <dbReference type="Proteomes" id="UP000594015"/>
    </source>
</evidence>
<feature type="region of interest" description="Disordered" evidence="10">
    <location>
        <begin position="1"/>
        <end position="21"/>
    </location>
</feature>
<dbReference type="CDD" id="cd11033">
    <property type="entry name" value="CYP142-like"/>
    <property type="match status" value="1"/>
</dbReference>
<dbReference type="PRINTS" id="PR00359">
    <property type="entry name" value="BP450"/>
</dbReference>
<dbReference type="EMBL" id="CP030050">
    <property type="protein sequence ID" value="QOZ72028.1"/>
    <property type="molecule type" value="Genomic_DNA"/>
</dbReference>
<reference evidence="11 12" key="1">
    <citation type="submission" date="2018-06" db="EMBL/GenBank/DDBJ databases">
        <title>Comparative genomics of Bradyrhizobium nodulating Arachidis hypogaea.</title>
        <authorList>
            <person name="Li Y."/>
        </authorList>
    </citation>
    <scope>NUCLEOTIDE SEQUENCE [LARGE SCALE GENOMIC DNA]</scope>
    <source>
        <strain evidence="11 12">CCBAU 051107</strain>
    </source>
</reference>
<name>A0AAE7NU59_9BRAD</name>
<evidence type="ECO:0000256" key="3">
    <source>
        <dbReference type="ARBA" id="ARBA00022617"/>
    </source>
</evidence>
<evidence type="ECO:0000256" key="5">
    <source>
        <dbReference type="ARBA" id="ARBA00023002"/>
    </source>
</evidence>
<dbReference type="SUPFAM" id="SSF48264">
    <property type="entry name" value="Cytochrome P450"/>
    <property type="match status" value="1"/>
</dbReference>
<dbReference type="GO" id="GO:0005506">
    <property type="term" value="F:iron ion binding"/>
    <property type="evidence" value="ECO:0007669"/>
    <property type="project" value="InterPro"/>
</dbReference>
<dbReference type="Gene3D" id="1.10.630.10">
    <property type="entry name" value="Cytochrome P450"/>
    <property type="match status" value="1"/>
</dbReference>
<keyword evidence="5 9" id="KW-0560">Oxidoreductase</keyword>
<dbReference type="InterPro" id="IPR001128">
    <property type="entry name" value="Cyt_P450"/>
</dbReference>
<protein>
    <submittedName>
        <fullName evidence="11">Cytochrome P450</fullName>
    </submittedName>
</protein>
<proteinExistence type="inferred from homology"/>
<comment type="function">
    <text evidence="8">Cytochromes P450 are a group of heme-thiolate monooxygenases. They oxidize a variety of structurally unrelated compounds, including steroids, fatty acids, and xenobiotics.</text>
</comment>
<dbReference type="Proteomes" id="UP000594015">
    <property type="component" value="Chromosome"/>
</dbReference>
<evidence type="ECO:0000256" key="8">
    <source>
        <dbReference type="ARBA" id="ARBA00043906"/>
    </source>
</evidence>
<gene>
    <name evidence="11" type="ORF">WN72_41385</name>
</gene>